<feature type="chain" id="PRO_5021840589" description="Tetratricopeptide repeat protein" evidence="2">
    <location>
        <begin position="22"/>
        <end position="397"/>
    </location>
</feature>
<keyword evidence="2" id="KW-0732">Signal</keyword>
<feature type="region of interest" description="Disordered" evidence="1">
    <location>
        <begin position="161"/>
        <end position="360"/>
    </location>
</feature>
<sequence length="397" mass="44876" precursor="true">MNIKRIKLALLIAATASPVFASEEDTARQINAANTLVREGDFDNAIAEYQSATAASGDLKYRLDYNLGVAQYRKGEIAAAKEQFMQASASSDTPLAAAARYNLGNCFYADAVASAEQDKPAAIEALTQAIDHYRGSLSGDPNHTDARANIELAGQLLKKLQEEQQQQEQQQPQQEQQQDEQQQDKQEQDKQDQQQQDEQQQDQQEQDKQDQQQQDQQQKQEQSKQEQQDQQQQGQQDKQDQQQQDQQKNEGQPSEQDQSKQDQKGQQSEQEQADAEQQSQEDQASDGKPSKQEHAKPNESASDDAKPSEDATLGEENEEEAEQQEIPSGDLKPVGELDENQKPTGSVAMEDLNAEETPMSKEEALKMLQAVRDRDMLRRLRAEQIERRRHVPTDRDW</sequence>
<reference evidence="3 4" key="1">
    <citation type="submission" date="2019-02" db="EMBL/GenBank/DDBJ databases">
        <title>Deep-cultivation of Planctomycetes and their phenomic and genomic characterization uncovers novel biology.</title>
        <authorList>
            <person name="Wiegand S."/>
            <person name="Jogler M."/>
            <person name="Boedeker C."/>
            <person name="Pinto D."/>
            <person name="Vollmers J."/>
            <person name="Rivas-Marin E."/>
            <person name="Kohn T."/>
            <person name="Peeters S.H."/>
            <person name="Heuer A."/>
            <person name="Rast P."/>
            <person name="Oberbeckmann S."/>
            <person name="Bunk B."/>
            <person name="Jeske O."/>
            <person name="Meyerdierks A."/>
            <person name="Storesund J.E."/>
            <person name="Kallscheuer N."/>
            <person name="Luecker S."/>
            <person name="Lage O.M."/>
            <person name="Pohl T."/>
            <person name="Merkel B.J."/>
            <person name="Hornburger P."/>
            <person name="Mueller R.-W."/>
            <person name="Bruemmer F."/>
            <person name="Labrenz M."/>
            <person name="Spormann A.M."/>
            <person name="Op den Camp H."/>
            <person name="Overmann J."/>
            <person name="Amann R."/>
            <person name="Jetten M.S.M."/>
            <person name="Mascher T."/>
            <person name="Medema M.H."/>
            <person name="Devos D.P."/>
            <person name="Kaster A.-K."/>
            <person name="Ovreas L."/>
            <person name="Rohde M."/>
            <person name="Galperin M.Y."/>
            <person name="Jogler C."/>
        </authorList>
    </citation>
    <scope>NUCLEOTIDE SEQUENCE [LARGE SCALE GENOMIC DNA]</scope>
    <source>
        <strain evidence="3 4">FF011L</strain>
    </source>
</reference>
<accession>A0A517MNR2</accession>
<gene>
    <name evidence="3" type="ORF">FF011L_53260</name>
</gene>
<feature type="compositionally biased region" description="Low complexity" evidence="1">
    <location>
        <begin position="228"/>
        <end position="256"/>
    </location>
</feature>
<feature type="compositionally biased region" description="Basic and acidic residues" evidence="1">
    <location>
        <begin position="182"/>
        <end position="192"/>
    </location>
</feature>
<feature type="compositionally biased region" description="Basic and acidic residues" evidence="1">
    <location>
        <begin position="288"/>
        <end position="309"/>
    </location>
</feature>
<dbReference type="EMBL" id="CP036262">
    <property type="protein sequence ID" value="QDS96514.1"/>
    <property type="molecule type" value="Genomic_DNA"/>
</dbReference>
<dbReference type="AlphaFoldDB" id="A0A517MNR2"/>
<evidence type="ECO:0000313" key="3">
    <source>
        <dbReference type="EMBL" id="QDS96514.1"/>
    </source>
</evidence>
<organism evidence="3 4">
    <name type="scientific">Roseimaritima multifibrata</name>
    <dbReference type="NCBI Taxonomy" id="1930274"/>
    <lineage>
        <taxon>Bacteria</taxon>
        <taxon>Pseudomonadati</taxon>
        <taxon>Planctomycetota</taxon>
        <taxon>Planctomycetia</taxon>
        <taxon>Pirellulales</taxon>
        <taxon>Pirellulaceae</taxon>
        <taxon>Roseimaritima</taxon>
    </lineage>
</organism>
<dbReference type="RefSeq" id="WP_145354645.1">
    <property type="nucleotide sequence ID" value="NZ_CP036262.1"/>
</dbReference>
<evidence type="ECO:0000313" key="4">
    <source>
        <dbReference type="Proteomes" id="UP000320672"/>
    </source>
</evidence>
<feature type="compositionally biased region" description="Low complexity" evidence="1">
    <location>
        <begin position="163"/>
        <end position="180"/>
    </location>
</feature>
<evidence type="ECO:0000256" key="1">
    <source>
        <dbReference type="SAM" id="MobiDB-lite"/>
    </source>
</evidence>
<feature type="signal peptide" evidence="2">
    <location>
        <begin position="1"/>
        <end position="21"/>
    </location>
</feature>
<name>A0A517MNR2_9BACT</name>
<keyword evidence="4" id="KW-1185">Reference proteome</keyword>
<dbReference type="Pfam" id="PF13432">
    <property type="entry name" value="TPR_16"/>
    <property type="match status" value="1"/>
</dbReference>
<evidence type="ECO:0008006" key="5">
    <source>
        <dbReference type="Google" id="ProtNLM"/>
    </source>
</evidence>
<feature type="compositionally biased region" description="Acidic residues" evidence="1">
    <location>
        <begin position="312"/>
        <end position="323"/>
    </location>
</feature>
<feature type="compositionally biased region" description="Low complexity" evidence="1">
    <location>
        <begin position="264"/>
        <end position="282"/>
    </location>
</feature>
<dbReference type="SUPFAM" id="SSF48452">
    <property type="entry name" value="TPR-like"/>
    <property type="match status" value="1"/>
</dbReference>
<proteinExistence type="predicted"/>
<dbReference type="KEGG" id="rml:FF011L_53260"/>
<protein>
    <recommendedName>
        <fullName evidence="5">Tetratricopeptide repeat protein</fullName>
    </recommendedName>
</protein>
<dbReference type="InterPro" id="IPR011990">
    <property type="entry name" value="TPR-like_helical_dom_sf"/>
</dbReference>
<evidence type="ECO:0000256" key="2">
    <source>
        <dbReference type="SAM" id="SignalP"/>
    </source>
</evidence>
<dbReference type="Proteomes" id="UP000320672">
    <property type="component" value="Chromosome"/>
</dbReference>
<feature type="compositionally biased region" description="Low complexity" evidence="1">
    <location>
        <begin position="193"/>
        <end position="203"/>
    </location>
</feature>
<feature type="compositionally biased region" description="Low complexity" evidence="1">
    <location>
        <begin position="211"/>
        <end position="220"/>
    </location>
</feature>
<dbReference type="Gene3D" id="1.25.40.10">
    <property type="entry name" value="Tetratricopeptide repeat domain"/>
    <property type="match status" value="1"/>
</dbReference>
<dbReference type="OrthoDB" id="292605at2"/>